<keyword evidence="3 4" id="KW-0808">Transferase</keyword>
<name>A0A4Y7I8G0_PAPSO</name>
<evidence type="ECO:0000313" key="6">
    <source>
        <dbReference type="EMBL" id="RZC43921.1"/>
    </source>
</evidence>
<keyword evidence="2 4" id="KW-0328">Glycosyltransferase</keyword>
<gene>
    <name evidence="6" type="ORF">C5167_036890</name>
</gene>
<dbReference type="PANTHER" id="PTHR48046">
    <property type="entry name" value="UDP-GLYCOSYLTRANSFERASE 72E1"/>
    <property type="match status" value="1"/>
</dbReference>
<dbReference type="CDD" id="cd03784">
    <property type="entry name" value="GT1_Gtf-like"/>
    <property type="match status" value="1"/>
</dbReference>
<organism evidence="6 7">
    <name type="scientific">Papaver somniferum</name>
    <name type="common">Opium poppy</name>
    <dbReference type="NCBI Taxonomy" id="3469"/>
    <lineage>
        <taxon>Eukaryota</taxon>
        <taxon>Viridiplantae</taxon>
        <taxon>Streptophyta</taxon>
        <taxon>Embryophyta</taxon>
        <taxon>Tracheophyta</taxon>
        <taxon>Spermatophyta</taxon>
        <taxon>Magnoliopsida</taxon>
        <taxon>Ranunculales</taxon>
        <taxon>Papaveraceae</taxon>
        <taxon>Papaveroideae</taxon>
        <taxon>Papaver</taxon>
    </lineage>
</organism>
<dbReference type="Gene3D" id="3.40.50.2000">
    <property type="entry name" value="Glycogen Phosphorylase B"/>
    <property type="match status" value="2"/>
</dbReference>
<dbReference type="Gramene" id="RZC43921">
    <property type="protein sequence ID" value="RZC43921"/>
    <property type="gene ID" value="C5167_036890"/>
</dbReference>
<dbReference type="PANTHER" id="PTHR48046:SF6">
    <property type="entry name" value="GLYCOSYLTRANSFERASE"/>
    <property type="match status" value="1"/>
</dbReference>
<dbReference type="OMA" id="QVAATWK"/>
<comment type="similarity">
    <text evidence="1 4">Belongs to the UDP-glycosyltransferase family.</text>
</comment>
<evidence type="ECO:0000256" key="3">
    <source>
        <dbReference type="ARBA" id="ARBA00022679"/>
    </source>
</evidence>
<keyword evidence="7" id="KW-1185">Reference proteome</keyword>
<dbReference type="FunFam" id="3.40.50.2000:FF:000051">
    <property type="entry name" value="Glycosyltransferase"/>
    <property type="match status" value="1"/>
</dbReference>
<dbReference type="InterPro" id="IPR035595">
    <property type="entry name" value="UDP_glycos_trans_CS"/>
</dbReference>
<protein>
    <recommendedName>
        <fullName evidence="5">Glycosyltransferase</fullName>
        <ecNumber evidence="5">2.4.1.-</ecNumber>
    </recommendedName>
</protein>
<dbReference type="GO" id="GO:0008194">
    <property type="term" value="F:UDP-glycosyltransferase activity"/>
    <property type="evidence" value="ECO:0007669"/>
    <property type="project" value="InterPro"/>
</dbReference>
<evidence type="ECO:0000256" key="2">
    <source>
        <dbReference type="ARBA" id="ARBA00022676"/>
    </source>
</evidence>
<dbReference type="FunFam" id="3.40.50.2000:FF:000054">
    <property type="entry name" value="Glycosyltransferase"/>
    <property type="match status" value="1"/>
</dbReference>
<reference evidence="6 7" key="1">
    <citation type="journal article" date="2018" name="Science">
        <title>The opium poppy genome and morphinan production.</title>
        <authorList>
            <person name="Guo L."/>
            <person name="Winzer T."/>
            <person name="Yang X."/>
            <person name="Li Y."/>
            <person name="Ning Z."/>
            <person name="He Z."/>
            <person name="Teodor R."/>
            <person name="Lu Y."/>
            <person name="Bowser T.A."/>
            <person name="Graham I.A."/>
            <person name="Ye K."/>
        </authorList>
    </citation>
    <scope>NUCLEOTIDE SEQUENCE [LARGE SCALE GENOMIC DNA]</scope>
    <source>
        <strain evidence="7">cv. HN1</strain>
        <tissue evidence="6">Leaves</tissue>
    </source>
</reference>
<dbReference type="Proteomes" id="UP000316621">
    <property type="component" value="Chromosome 1"/>
</dbReference>
<accession>A0A4Y7I8G0</accession>
<sequence length="477" mass="52078">MEHNTSLQPHVIIMPSPGMGHLIPVSEFAKRLVLVHGFSATLIVANQTNSPVKAVKLSLEQNSLPNSINTIFLPPVDISDLPSGSEIEAQMSAIVTRSLPALAESIQDITASHRVVSFVCDLFSTESIAIANQFDIDAYIFSTSTAMLLCLCYHIPKLDKTYSCEFRDVPEMIQIPGCVPIWGIDLIKPLRDRKTETYARVIHYWKKLSLGKGIFINSFEEIEHGAIEALNGKQWDNPPVYAIGPLIRTTGERNDGSDESCCLKWLDNQSPGSVLFVSFGSGGTLSGEQLTELALGLEMSEQKFMWFFKSPTLSGKAANASYLCAQNSVDPSGVLPKGFLDRTQNSGLVVSSWAPQIQILEHGSTGGFLTHCGWNSTLESIVHGVPLIAFPLFAEQTMNAVMLTDDLKVAIRPKTMKSGIIGRDEICKVVKKLMEGEEGKRLRSKMEELKCAATSTLAEAGSSAKTFAEAVSGWKNH</sequence>
<dbReference type="EC" id="2.4.1.-" evidence="5"/>
<evidence type="ECO:0000256" key="1">
    <source>
        <dbReference type="ARBA" id="ARBA00009995"/>
    </source>
</evidence>
<evidence type="ECO:0000256" key="4">
    <source>
        <dbReference type="RuleBase" id="RU003718"/>
    </source>
</evidence>
<evidence type="ECO:0000256" key="5">
    <source>
        <dbReference type="RuleBase" id="RU362057"/>
    </source>
</evidence>
<proteinExistence type="inferred from homology"/>
<dbReference type="PROSITE" id="PS00375">
    <property type="entry name" value="UDPGT"/>
    <property type="match status" value="1"/>
</dbReference>
<dbReference type="AlphaFoldDB" id="A0A4Y7I8G0"/>
<dbReference type="InterPro" id="IPR002213">
    <property type="entry name" value="UDP_glucos_trans"/>
</dbReference>
<dbReference type="Pfam" id="PF00201">
    <property type="entry name" value="UDPGT"/>
    <property type="match status" value="1"/>
</dbReference>
<dbReference type="EMBL" id="CM010715">
    <property type="protein sequence ID" value="RZC43921.1"/>
    <property type="molecule type" value="Genomic_DNA"/>
</dbReference>
<evidence type="ECO:0000313" key="7">
    <source>
        <dbReference type="Proteomes" id="UP000316621"/>
    </source>
</evidence>
<dbReference type="SUPFAM" id="SSF53756">
    <property type="entry name" value="UDP-Glycosyltransferase/glycogen phosphorylase"/>
    <property type="match status" value="1"/>
</dbReference>